<dbReference type="EMBL" id="JBEDNQ010000018">
    <property type="protein sequence ID" value="MEQ3554893.1"/>
    <property type="molecule type" value="Genomic_DNA"/>
</dbReference>
<evidence type="ECO:0000313" key="2">
    <source>
        <dbReference type="EMBL" id="MEQ3554893.1"/>
    </source>
</evidence>
<dbReference type="Pfam" id="PF12146">
    <property type="entry name" value="Hydrolase_4"/>
    <property type="match status" value="1"/>
</dbReference>
<name>A0ABV1KLJ1_9PSEU</name>
<comment type="caution">
    <text evidence="2">The sequence shown here is derived from an EMBL/GenBank/DDBJ whole genome shotgun (WGS) entry which is preliminary data.</text>
</comment>
<sequence length="246" mass="26198">MADPAPWLEPAGTPPPEPAGVVLLAHGGKAHSPAPARRGLAYWRMRPFAHDLERAGRGHVTERGRGVAVYLLRYRVKGWNGAAMDALADVEWALAELARRHPGGPVVLVGHSMGGRAVLRAAGGPGVVAVCGLAPWLDGTDPVGQLAGRGVLIAHGDRERMTDPAASFAYAVRAREVTDRVARFDVLGDGHAMLRRAADWTDLVRRFVLGELGAEPPDPMVTNAMREPAPDGLRVALRGPAVQENR</sequence>
<organism evidence="2 3">
    <name type="scientific">Pseudonocardia nematodicida</name>
    <dbReference type="NCBI Taxonomy" id="1206997"/>
    <lineage>
        <taxon>Bacteria</taxon>
        <taxon>Bacillati</taxon>
        <taxon>Actinomycetota</taxon>
        <taxon>Actinomycetes</taxon>
        <taxon>Pseudonocardiales</taxon>
        <taxon>Pseudonocardiaceae</taxon>
        <taxon>Pseudonocardia</taxon>
    </lineage>
</organism>
<dbReference type="SUPFAM" id="SSF53474">
    <property type="entry name" value="alpha/beta-Hydrolases"/>
    <property type="match status" value="1"/>
</dbReference>
<evidence type="ECO:0000313" key="3">
    <source>
        <dbReference type="Proteomes" id="UP001494902"/>
    </source>
</evidence>
<keyword evidence="2" id="KW-0378">Hydrolase</keyword>
<dbReference type="RefSeq" id="WP_349301960.1">
    <property type="nucleotide sequence ID" value="NZ_JBEDNQ010000018.1"/>
</dbReference>
<dbReference type="GO" id="GO:0016787">
    <property type="term" value="F:hydrolase activity"/>
    <property type="evidence" value="ECO:0007669"/>
    <property type="project" value="UniProtKB-KW"/>
</dbReference>
<accession>A0ABV1KLJ1</accession>
<dbReference type="Gene3D" id="3.40.50.1820">
    <property type="entry name" value="alpha/beta hydrolase"/>
    <property type="match status" value="1"/>
</dbReference>
<keyword evidence="3" id="KW-1185">Reference proteome</keyword>
<dbReference type="InterPro" id="IPR022742">
    <property type="entry name" value="Hydrolase_4"/>
</dbReference>
<dbReference type="Proteomes" id="UP001494902">
    <property type="component" value="Unassembled WGS sequence"/>
</dbReference>
<proteinExistence type="predicted"/>
<feature type="domain" description="Serine aminopeptidase S33" evidence="1">
    <location>
        <begin position="17"/>
        <end position="122"/>
    </location>
</feature>
<reference evidence="2 3" key="1">
    <citation type="submission" date="2024-03" db="EMBL/GenBank/DDBJ databases">
        <title>Draft genome sequence of Pseudonocardia nematodicida JCM 31783.</title>
        <authorList>
            <person name="Butdee W."/>
            <person name="Duangmal K."/>
        </authorList>
    </citation>
    <scope>NUCLEOTIDE SEQUENCE [LARGE SCALE GENOMIC DNA]</scope>
    <source>
        <strain evidence="2 3">JCM 31783</strain>
    </source>
</reference>
<dbReference type="InterPro" id="IPR029058">
    <property type="entry name" value="AB_hydrolase_fold"/>
</dbReference>
<protein>
    <submittedName>
        <fullName evidence="2">Alpha/beta fold hydrolase</fullName>
    </submittedName>
</protein>
<gene>
    <name evidence="2" type="ORF">WIS52_30890</name>
</gene>
<evidence type="ECO:0000259" key="1">
    <source>
        <dbReference type="Pfam" id="PF12146"/>
    </source>
</evidence>